<evidence type="ECO:0000313" key="2">
    <source>
        <dbReference type="Proteomes" id="UP001321760"/>
    </source>
</evidence>
<proteinExistence type="predicted"/>
<sequence length="133" mass="14840">MPPRATKPDDPKITLRLKHGIHTIFLFAEPSWTFSKLSAELLEVLRERYPDGLSTTETTTPIPADARVAYAVPRNKEDLTRGWKQVKAEDDDTLAERKLVDLTAVAFALVGAGDEDASVEFVVDVPMPYEDEL</sequence>
<accession>A0AAV9G6Z8</accession>
<keyword evidence="2" id="KW-1185">Reference proteome</keyword>
<evidence type="ECO:0000313" key="1">
    <source>
        <dbReference type="EMBL" id="KAK4444145.1"/>
    </source>
</evidence>
<reference evidence="1" key="1">
    <citation type="journal article" date="2023" name="Mol. Phylogenet. Evol.">
        <title>Genome-scale phylogeny and comparative genomics of the fungal order Sordariales.</title>
        <authorList>
            <person name="Hensen N."/>
            <person name="Bonometti L."/>
            <person name="Westerberg I."/>
            <person name="Brannstrom I.O."/>
            <person name="Guillou S."/>
            <person name="Cros-Aarteil S."/>
            <person name="Calhoun S."/>
            <person name="Haridas S."/>
            <person name="Kuo A."/>
            <person name="Mondo S."/>
            <person name="Pangilinan J."/>
            <person name="Riley R."/>
            <person name="LaButti K."/>
            <person name="Andreopoulos B."/>
            <person name="Lipzen A."/>
            <person name="Chen C."/>
            <person name="Yan M."/>
            <person name="Daum C."/>
            <person name="Ng V."/>
            <person name="Clum A."/>
            <person name="Steindorff A."/>
            <person name="Ohm R.A."/>
            <person name="Martin F."/>
            <person name="Silar P."/>
            <person name="Natvig D.O."/>
            <person name="Lalanne C."/>
            <person name="Gautier V."/>
            <person name="Ament-Velasquez S.L."/>
            <person name="Kruys A."/>
            <person name="Hutchinson M.I."/>
            <person name="Powell A.J."/>
            <person name="Barry K."/>
            <person name="Miller A.N."/>
            <person name="Grigoriev I.V."/>
            <person name="Debuchy R."/>
            <person name="Gladieux P."/>
            <person name="Hiltunen Thoren M."/>
            <person name="Johannesson H."/>
        </authorList>
    </citation>
    <scope>NUCLEOTIDE SEQUENCE</scope>
    <source>
        <strain evidence="1">PSN243</strain>
    </source>
</reference>
<dbReference type="Proteomes" id="UP001321760">
    <property type="component" value="Unassembled WGS sequence"/>
</dbReference>
<organism evidence="1 2">
    <name type="scientific">Podospora aff. communis PSN243</name>
    <dbReference type="NCBI Taxonomy" id="3040156"/>
    <lineage>
        <taxon>Eukaryota</taxon>
        <taxon>Fungi</taxon>
        <taxon>Dikarya</taxon>
        <taxon>Ascomycota</taxon>
        <taxon>Pezizomycotina</taxon>
        <taxon>Sordariomycetes</taxon>
        <taxon>Sordariomycetidae</taxon>
        <taxon>Sordariales</taxon>
        <taxon>Podosporaceae</taxon>
        <taxon>Podospora</taxon>
    </lineage>
</organism>
<dbReference type="AlphaFoldDB" id="A0AAV9G6Z8"/>
<protein>
    <submittedName>
        <fullName evidence="1">Uncharacterized protein</fullName>
    </submittedName>
</protein>
<comment type="caution">
    <text evidence="1">The sequence shown here is derived from an EMBL/GenBank/DDBJ whole genome shotgun (WGS) entry which is preliminary data.</text>
</comment>
<dbReference type="EMBL" id="MU865981">
    <property type="protein sequence ID" value="KAK4444145.1"/>
    <property type="molecule type" value="Genomic_DNA"/>
</dbReference>
<reference evidence="1" key="2">
    <citation type="submission" date="2023-05" db="EMBL/GenBank/DDBJ databases">
        <authorList>
            <consortium name="Lawrence Berkeley National Laboratory"/>
            <person name="Steindorff A."/>
            <person name="Hensen N."/>
            <person name="Bonometti L."/>
            <person name="Westerberg I."/>
            <person name="Brannstrom I.O."/>
            <person name="Guillou S."/>
            <person name="Cros-Aarteil S."/>
            <person name="Calhoun S."/>
            <person name="Haridas S."/>
            <person name="Kuo A."/>
            <person name="Mondo S."/>
            <person name="Pangilinan J."/>
            <person name="Riley R."/>
            <person name="Labutti K."/>
            <person name="Andreopoulos B."/>
            <person name="Lipzen A."/>
            <person name="Chen C."/>
            <person name="Yanf M."/>
            <person name="Daum C."/>
            <person name="Ng V."/>
            <person name="Clum A."/>
            <person name="Ohm R."/>
            <person name="Martin F."/>
            <person name="Silar P."/>
            <person name="Natvig D."/>
            <person name="Lalanne C."/>
            <person name="Gautier V."/>
            <person name="Ament-Velasquez S.L."/>
            <person name="Kruys A."/>
            <person name="Hutchinson M.I."/>
            <person name="Powell A.J."/>
            <person name="Barry K."/>
            <person name="Miller A.N."/>
            <person name="Grigoriev I.V."/>
            <person name="Debuchy R."/>
            <person name="Gladieux P."/>
            <person name="Thoren M.H."/>
            <person name="Johannesson H."/>
        </authorList>
    </citation>
    <scope>NUCLEOTIDE SEQUENCE</scope>
    <source>
        <strain evidence="1">PSN243</strain>
    </source>
</reference>
<gene>
    <name evidence="1" type="ORF">QBC34DRAFT_385575</name>
</gene>
<name>A0AAV9G6Z8_9PEZI</name>